<dbReference type="GO" id="GO:0006508">
    <property type="term" value="P:proteolysis"/>
    <property type="evidence" value="ECO:0007669"/>
    <property type="project" value="TreeGrafter"/>
</dbReference>
<protein>
    <recommendedName>
        <fullName evidence="4">Xaa-Pro aminopeptidase</fullName>
        <ecNumber evidence="4">3.4.11.9</ecNumber>
    </recommendedName>
</protein>
<dbReference type="Proteomes" id="UP000199455">
    <property type="component" value="Unassembled WGS sequence"/>
</dbReference>
<dbReference type="Gene3D" id="3.40.350.10">
    <property type="entry name" value="Creatinase/prolidase N-terminal domain"/>
    <property type="match status" value="1"/>
</dbReference>
<dbReference type="STRING" id="390242.SAMN04488024_10853"/>
<dbReference type="Pfam" id="PF05195">
    <property type="entry name" value="AMP_N"/>
    <property type="match status" value="1"/>
</dbReference>
<feature type="domain" description="Aminopeptidase P N-terminal" evidence="8">
    <location>
        <begin position="2"/>
        <end position="134"/>
    </location>
</feature>
<comment type="catalytic activity">
    <reaction evidence="1">
        <text>Release of any N-terminal amino acid, including proline, that is linked to proline, even from a dipeptide or tripeptide.</text>
        <dbReference type="EC" id="3.4.11.9"/>
    </reaction>
</comment>
<keyword evidence="5" id="KW-0479">Metal-binding</keyword>
<name>A0A1G6XX62_9SPHI</name>
<keyword evidence="10" id="KW-1185">Reference proteome</keyword>
<sequence length="465" mass="52035">MFQKEVYLQRRAALKSKVNSGILLFMGNEDSPMNYKDNAYHFRQDSTFLYYFGINEPSLGAVIDLDADKTILFGNEMGIDDIVWMGRQKTLKEKSIDAGLTEVQPLDKLDDYLQKAIEKKQQVHFLPPYRAENKIKLSHWLNIPITQLKEKASLTFIKAVVAQRSIKGAEEIVELNRAAALSADIHLMVMQQARPGMYERELAAKIEGAALATGGNIAYPVILTVRGEILHNHYHGNQLLDGQMVLNDSGVETALGYAGDLTRTFPVGKKFTAEQKDVYDVVLKAYTDAKNMLAPGVRYLDVHLTSCKTLAQGLKDIGLMKGNVDDAVAAGAHAMFFQCGTGHMMGLDVHDMEDLGEQYVGYTDDLLKNTTQFGLKSLRLGKALEIGYVLTVEPGVYIIPELIDRWKAENQFSEYINYDKLEQFRHFSGIRVEDDFLITETGSTMLGKHLAITTDEVEAVRGEAY</sequence>
<dbReference type="SUPFAM" id="SSF53092">
    <property type="entry name" value="Creatinase/prolidase N-terminal domain"/>
    <property type="match status" value="1"/>
</dbReference>
<dbReference type="PANTHER" id="PTHR43226:SF4">
    <property type="entry name" value="XAA-PRO AMINOPEPTIDASE 3"/>
    <property type="match status" value="1"/>
</dbReference>
<evidence type="ECO:0000259" key="8">
    <source>
        <dbReference type="SMART" id="SM01011"/>
    </source>
</evidence>
<dbReference type="Gene3D" id="3.90.230.10">
    <property type="entry name" value="Creatinase/methionine aminopeptidase superfamily"/>
    <property type="match status" value="1"/>
</dbReference>
<evidence type="ECO:0000256" key="4">
    <source>
        <dbReference type="ARBA" id="ARBA00012574"/>
    </source>
</evidence>
<evidence type="ECO:0000313" key="9">
    <source>
        <dbReference type="EMBL" id="SDD81995.1"/>
    </source>
</evidence>
<organism evidence="9 10">
    <name type="scientific">Pedobacter soli</name>
    <dbReference type="NCBI Taxonomy" id="390242"/>
    <lineage>
        <taxon>Bacteria</taxon>
        <taxon>Pseudomonadati</taxon>
        <taxon>Bacteroidota</taxon>
        <taxon>Sphingobacteriia</taxon>
        <taxon>Sphingobacteriales</taxon>
        <taxon>Sphingobacteriaceae</taxon>
        <taxon>Pedobacter</taxon>
    </lineage>
</organism>
<keyword evidence="6" id="KW-0378">Hydrolase</keyword>
<dbReference type="GO" id="GO:0070006">
    <property type="term" value="F:metalloaminopeptidase activity"/>
    <property type="evidence" value="ECO:0007669"/>
    <property type="project" value="InterPro"/>
</dbReference>
<dbReference type="EMBL" id="FMZH01000008">
    <property type="protein sequence ID" value="SDD81995.1"/>
    <property type="molecule type" value="Genomic_DNA"/>
</dbReference>
<dbReference type="InterPro" id="IPR052433">
    <property type="entry name" value="X-Pro_dipept-like"/>
</dbReference>
<evidence type="ECO:0000313" key="10">
    <source>
        <dbReference type="Proteomes" id="UP000199455"/>
    </source>
</evidence>
<dbReference type="EC" id="3.4.11.9" evidence="4"/>
<dbReference type="PANTHER" id="PTHR43226">
    <property type="entry name" value="XAA-PRO AMINOPEPTIDASE 3"/>
    <property type="match status" value="1"/>
</dbReference>
<dbReference type="InterPro" id="IPR036005">
    <property type="entry name" value="Creatinase/aminopeptidase-like"/>
</dbReference>
<evidence type="ECO:0000256" key="7">
    <source>
        <dbReference type="ARBA" id="ARBA00023211"/>
    </source>
</evidence>
<accession>A0A1G6XX62</accession>
<dbReference type="GO" id="GO:0005829">
    <property type="term" value="C:cytosol"/>
    <property type="evidence" value="ECO:0007669"/>
    <property type="project" value="TreeGrafter"/>
</dbReference>
<proteinExistence type="inferred from homology"/>
<keyword evidence="9" id="KW-0645">Protease</keyword>
<dbReference type="Pfam" id="PF00557">
    <property type="entry name" value="Peptidase_M24"/>
    <property type="match status" value="1"/>
</dbReference>
<dbReference type="RefSeq" id="WP_090770800.1">
    <property type="nucleotide sequence ID" value="NZ_FMZH01000008.1"/>
</dbReference>
<comment type="similarity">
    <text evidence="3">Belongs to the peptidase M24B family.</text>
</comment>
<dbReference type="InterPro" id="IPR000994">
    <property type="entry name" value="Pept_M24"/>
</dbReference>
<keyword evidence="9" id="KW-0031">Aminopeptidase</keyword>
<gene>
    <name evidence="9" type="ORF">SAMN04488024_10853</name>
</gene>
<comment type="cofactor">
    <cofactor evidence="2">
        <name>Mn(2+)</name>
        <dbReference type="ChEBI" id="CHEBI:29035"/>
    </cofactor>
</comment>
<keyword evidence="7" id="KW-0464">Manganese</keyword>
<dbReference type="InterPro" id="IPR029149">
    <property type="entry name" value="Creatin/AminoP/Spt16_N"/>
</dbReference>
<evidence type="ECO:0000256" key="5">
    <source>
        <dbReference type="ARBA" id="ARBA00022723"/>
    </source>
</evidence>
<evidence type="ECO:0000256" key="3">
    <source>
        <dbReference type="ARBA" id="ARBA00008766"/>
    </source>
</evidence>
<dbReference type="GO" id="GO:0030145">
    <property type="term" value="F:manganese ion binding"/>
    <property type="evidence" value="ECO:0007669"/>
    <property type="project" value="InterPro"/>
</dbReference>
<dbReference type="SUPFAM" id="SSF55920">
    <property type="entry name" value="Creatinase/aminopeptidase"/>
    <property type="match status" value="1"/>
</dbReference>
<dbReference type="AlphaFoldDB" id="A0A1G6XX62"/>
<evidence type="ECO:0000256" key="6">
    <source>
        <dbReference type="ARBA" id="ARBA00022801"/>
    </source>
</evidence>
<dbReference type="InterPro" id="IPR007865">
    <property type="entry name" value="Aminopep_P_N"/>
</dbReference>
<evidence type="ECO:0000256" key="2">
    <source>
        <dbReference type="ARBA" id="ARBA00001936"/>
    </source>
</evidence>
<dbReference type="CDD" id="cd01087">
    <property type="entry name" value="Prolidase"/>
    <property type="match status" value="1"/>
</dbReference>
<reference evidence="10" key="1">
    <citation type="submission" date="2016-10" db="EMBL/GenBank/DDBJ databases">
        <authorList>
            <person name="Varghese N."/>
            <person name="Submissions S."/>
        </authorList>
    </citation>
    <scope>NUCLEOTIDE SEQUENCE [LARGE SCALE GENOMIC DNA]</scope>
    <source>
        <strain evidence="10">DSM 18609</strain>
    </source>
</reference>
<evidence type="ECO:0000256" key="1">
    <source>
        <dbReference type="ARBA" id="ARBA00001424"/>
    </source>
</evidence>
<dbReference type="SMART" id="SM01011">
    <property type="entry name" value="AMP_N"/>
    <property type="match status" value="1"/>
</dbReference>